<proteinExistence type="predicted"/>
<reference evidence="1" key="1">
    <citation type="submission" date="2022-04" db="EMBL/GenBank/DDBJ databases">
        <title>Genome of the entomopathogenic fungus Entomophthora muscae.</title>
        <authorList>
            <person name="Elya C."/>
            <person name="Lovett B.R."/>
            <person name="Lee E."/>
            <person name="Macias A.M."/>
            <person name="Hajek A.E."/>
            <person name="De Bivort B.L."/>
            <person name="Kasson M.T."/>
            <person name="De Fine Licht H.H."/>
            <person name="Stajich J.E."/>
        </authorList>
    </citation>
    <scope>NUCLEOTIDE SEQUENCE</scope>
    <source>
        <strain evidence="1">Berkeley</strain>
    </source>
</reference>
<name>A0ACC2RK05_9FUNG</name>
<gene>
    <name evidence="1" type="primary">ubp10_2</name>
    <name evidence="1" type="ORF">DSO57_1014645</name>
</gene>
<dbReference type="Proteomes" id="UP001165960">
    <property type="component" value="Unassembled WGS sequence"/>
</dbReference>
<evidence type="ECO:0000313" key="1">
    <source>
        <dbReference type="EMBL" id="KAJ9050422.1"/>
    </source>
</evidence>
<protein>
    <submittedName>
        <fullName evidence="1">Ubiquitin carboxyl-terminal hydrolase 10</fullName>
    </submittedName>
</protein>
<keyword evidence="2" id="KW-1185">Reference proteome</keyword>
<organism evidence="1 2">
    <name type="scientific">Entomophthora muscae</name>
    <dbReference type="NCBI Taxonomy" id="34485"/>
    <lineage>
        <taxon>Eukaryota</taxon>
        <taxon>Fungi</taxon>
        <taxon>Fungi incertae sedis</taxon>
        <taxon>Zoopagomycota</taxon>
        <taxon>Entomophthoromycotina</taxon>
        <taxon>Entomophthoromycetes</taxon>
        <taxon>Entomophthorales</taxon>
        <taxon>Entomophthoraceae</taxon>
        <taxon>Entomophthora</taxon>
    </lineage>
</organism>
<keyword evidence="1" id="KW-0378">Hydrolase</keyword>
<dbReference type="EMBL" id="QTSX02007156">
    <property type="protein sequence ID" value="KAJ9050422.1"/>
    <property type="molecule type" value="Genomic_DNA"/>
</dbReference>
<comment type="caution">
    <text evidence="1">The sequence shown here is derived from an EMBL/GenBank/DDBJ whole genome shotgun (WGS) entry which is preliminary data.</text>
</comment>
<evidence type="ECO:0000313" key="2">
    <source>
        <dbReference type="Proteomes" id="UP001165960"/>
    </source>
</evidence>
<sequence>MAETYSEETDSHANIEASAPKPEIKDEESFSEQSKGMYLDTIDRQRLDFDFEKLCTVSLSNINVYGCLVCGKYYQGRGQTSHAFFHSIHEEHHVFINLTTLKVYILPDGYEVHDASLEDIKYVIQPTFTKEQVVALANTSPPKFSFDLSNKKYLPGYVGLNNIKSNDYINVIIQALVHVPPIRDFLPFEQIRSLFFSTRKIWNPKAFKGQVSPHELLQEISNASDKQFKITTQVEPVQFLSWFLHRLHRDLGGSKKRESIITRTFQGDVHTNILTMTNSDTMSYEERRSSATSKFYFLTLDLPPPPLFSDEMEENIIPQVPLSKLLEKFNGVTKQETGTEIRKYSLHHLPPYLILYIKRFGKNNWSTEKNPTIVNFPIQNLSLVDIISEAGNKTNIEDLVKYNYNLLSNISCQGGKEPGEGQYFIHNYHPGLDQWFQIQDLTVTPALHQMLFLSESYLQIWERKDVIELPVIAKDPEMLSVSAQEPDAKRAKLSD</sequence>
<accession>A0ACC2RK05</accession>